<keyword evidence="2" id="KW-1185">Reference proteome</keyword>
<evidence type="ECO:0000313" key="2">
    <source>
        <dbReference type="Proteomes" id="UP000075884"/>
    </source>
</evidence>
<evidence type="ECO:0000313" key="1">
    <source>
        <dbReference type="EnsemblMetazoa" id="ADIR014119-PA"/>
    </source>
</evidence>
<reference evidence="1" key="2">
    <citation type="submission" date="2020-05" db="UniProtKB">
        <authorList>
            <consortium name="EnsemblMetazoa"/>
        </authorList>
    </citation>
    <scope>IDENTIFICATION</scope>
    <source>
        <strain evidence="1">WRAIR2</strain>
    </source>
</reference>
<protein>
    <submittedName>
        <fullName evidence="1">Uncharacterized protein</fullName>
    </submittedName>
</protein>
<organism evidence="1 2">
    <name type="scientific">Anopheles dirus</name>
    <dbReference type="NCBI Taxonomy" id="7168"/>
    <lineage>
        <taxon>Eukaryota</taxon>
        <taxon>Metazoa</taxon>
        <taxon>Ecdysozoa</taxon>
        <taxon>Arthropoda</taxon>
        <taxon>Hexapoda</taxon>
        <taxon>Insecta</taxon>
        <taxon>Pterygota</taxon>
        <taxon>Neoptera</taxon>
        <taxon>Endopterygota</taxon>
        <taxon>Diptera</taxon>
        <taxon>Nematocera</taxon>
        <taxon>Culicoidea</taxon>
        <taxon>Culicidae</taxon>
        <taxon>Anophelinae</taxon>
        <taxon>Anopheles</taxon>
    </lineage>
</organism>
<proteinExistence type="predicted"/>
<sequence>MAHTQAQNTPTRARALLRCSQNASLAGLSRRNLSAILSLFCVESGRNSRHTLNHHDTDRKSAL</sequence>
<reference evidence="2" key="1">
    <citation type="submission" date="2013-03" db="EMBL/GenBank/DDBJ databases">
        <title>The Genome Sequence of Anopheles dirus WRAIR2.</title>
        <authorList>
            <consortium name="The Broad Institute Genomics Platform"/>
            <person name="Neafsey D.E."/>
            <person name="Walton C."/>
            <person name="Walker B."/>
            <person name="Young S.K."/>
            <person name="Zeng Q."/>
            <person name="Gargeya S."/>
            <person name="Fitzgerald M."/>
            <person name="Haas B."/>
            <person name="Abouelleil A."/>
            <person name="Allen A.W."/>
            <person name="Alvarado L."/>
            <person name="Arachchi H.M."/>
            <person name="Berlin A.M."/>
            <person name="Chapman S.B."/>
            <person name="Gainer-Dewar J."/>
            <person name="Goldberg J."/>
            <person name="Griggs A."/>
            <person name="Gujja S."/>
            <person name="Hansen M."/>
            <person name="Howarth C."/>
            <person name="Imamovic A."/>
            <person name="Ireland A."/>
            <person name="Larimer J."/>
            <person name="McCowan C."/>
            <person name="Murphy C."/>
            <person name="Pearson M."/>
            <person name="Poon T.W."/>
            <person name="Priest M."/>
            <person name="Roberts A."/>
            <person name="Saif S."/>
            <person name="Shea T."/>
            <person name="Sisk P."/>
            <person name="Sykes S."/>
            <person name="Wortman J."/>
            <person name="Nusbaum C."/>
            <person name="Birren B."/>
        </authorList>
    </citation>
    <scope>NUCLEOTIDE SEQUENCE [LARGE SCALE GENOMIC DNA]</scope>
    <source>
        <strain evidence="2">WRAIR2</strain>
    </source>
</reference>
<dbReference type="VEuPathDB" id="VectorBase:ADIR014119"/>
<dbReference type="EnsemblMetazoa" id="ADIR014119-RA">
    <property type="protein sequence ID" value="ADIR014119-PA"/>
    <property type="gene ID" value="ADIR014119"/>
</dbReference>
<name>A0A182NW33_9DIPT</name>
<accession>A0A182NW33</accession>
<dbReference type="Proteomes" id="UP000075884">
    <property type="component" value="Unassembled WGS sequence"/>
</dbReference>
<dbReference type="AlphaFoldDB" id="A0A182NW33"/>